<dbReference type="PANTHER" id="PTHR43080">
    <property type="entry name" value="CBS DOMAIN-CONTAINING PROTEIN CBSX3, MITOCHONDRIAL"/>
    <property type="match status" value="1"/>
</dbReference>
<name>A0A9X2F905_9BACT</name>
<dbReference type="InterPro" id="IPR000644">
    <property type="entry name" value="CBS_dom"/>
</dbReference>
<dbReference type="AlphaFoldDB" id="A0A9X2F905"/>
<feature type="domain" description="CBS" evidence="3">
    <location>
        <begin position="8"/>
        <end position="67"/>
    </location>
</feature>
<evidence type="ECO:0000256" key="2">
    <source>
        <dbReference type="PROSITE-ProRule" id="PRU00703"/>
    </source>
</evidence>
<dbReference type="InterPro" id="IPR046342">
    <property type="entry name" value="CBS_dom_sf"/>
</dbReference>
<organism evidence="4 5">
    <name type="scientific">Aeoliella straminimaris</name>
    <dbReference type="NCBI Taxonomy" id="2954799"/>
    <lineage>
        <taxon>Bacteria</taxon>
        <taxon>Pseudomonadati</taxon>
        <taxon>Planctomycetota</taxon>
        <taxon>Planctomycetia</taxon>
        <taxon>Pirellulales</taxon>
        <taxon>Lacipirellulaceae</taxon>
        <taxon>Aeoliella</taxon>
    </lineage>
</organism>
<dbReference type="RefSeq" id="WP_252852644.1">
    <property type="nucleotide sequence ID" value="NZ_JAMXLR010000036.1"/>
</dbReference>
<protein>
    <submittedName>
        <fullName evidence="4">CBS domain-containing protein</fullName>
    </submittedName>
</protein>
<keyword evidence="1 2" id="KW-0129">CBS domain</keyword>
<sequence>MLTAEHIMTPDVHTIGPEASIREAIEKLLEKRISGLPVVDRAGTLVGILSEYALLAMAYDKSVTHQTVAQHMTREVISVDAKAPVNRVADQFIVHRVRRLPVVKDGRLVGLISRVDVLRALYTAEAPVCSA</sequence>
<dbReference type="PROSITE" id="PS51371">
    <property type="entry name" value="CBS"/>
    <property type="match status" value="2"/>
</dbReference>
<proteinExistence type="predicted"/>
<gene>
    <name evidence="4" type="ORF">NG895_11520</name>
</gene>
<evidence type="ECO:0000313" key="4">
    <source>
        <dbReference type="EMBL" id="MCO6044535.1"/>
    </source>
</evidence>
<dbReference type="InterPro" id="IPR051257">
    <property type="entry name" value="Diverse_CBS-Domain"/>
</dbReference>
<keyword evidence="5" id="KW-1185">Reference proteome</keyword>
<dbReference type="SMART" id="SM00116">
    <property type="entry name" value="CBS"/>
    <property type="match status" value="2"/>
</dbReference>
<evidence type="ECO:0000259" key="3">
    <source>
        <dbReference type="PROSITE" id="PS51371"/>
    </source>
</evidence>
<dbReference type="SUPFAM" id="SSF54631">
    <property type="entry name" value="CBS-domain pair"/>
    <property type="match status" value="1"/>
</dbReference>
<evidence type="ECO:0000256" key="1">
    <source>
        <dbReference type="ARBA" id="ARBA00023122"/>
    </source>
</evidence>
<dbReference type="Pfam" id="PF00571">
    <property type="entry name" value="CBS"/>
    <property type="match status" value="2"/>
</dbReference>
<reference evidence="4" key="1">
    <citation type="submission" date="2022-06" db="EMBL/GenBank/DDBJ databases">
        <title>Aeoliella straminimaris, a novel planctomycete from sediments.</title>
        <authorList>
            <person name="Vitorino I.R."/>
            <person name="Lage O.M."/>
        </authorList>
    </citation>
    <scope>NUCLEOTIDE SEQUENCE</scope>
    <source>
        <strain evidence="4">ICT_H6.2</strain>
    </source>
</reference>
<feature type="domain" description="CBS" evidence="3">
    <location>
        <begin position="72"/>
        <end position="128"/>
    </location>
</feature>
<dbReference type="EMBL" id="JAMXLR010000036">
    <property type="protein sequence ID" value="MCO6044535.1"/>
    <property type="molecule type" value="Genomic_DNA"/>
</dbReference>
<dbReference type="Gene3D" id="3.10.580.10">
    <property type="entry name" value="CBS-domain"/>
    <property type="match status" value="1"/>
</dbReference>
<dbReference type="PANTHER" id="PTHR43080:SF2">
    <property type="entry name" value="CBS DOMAIN-CONTAINING PROTEIN"/>
    <property type="match status" value="1"/>
</dbReference>
<accession>A0A9X2F905</accession>
<comment type="caution">
    <text evidence="4">The sequence shown here is derived from an EMBL/GenBank/DDBJ whole genome shotgun (WGS) entry which is preliminary data.</text>
</comment>
<evidence type="ECO:0000313" key="5">
    <source>
        <dbReference type="Proteomes" id="UP001155241"/>
    </source>
</evidence>
<dbReference type="Proteomes" id="UP001155241">
    <property type="component" value="Unassembled WGS sequence"/>
</dbReference>